<dbReference type="Proteomes" id="UP001396334">
    <property type="component" value="Unassembled WGS sequence"/>
</dbReference>
<name>A0ABR1ZCU6_9ROSI</name>
<dbReference type="EMBL" id="JBBPBN010001629">
    <property type="protein sequence ID" value="KAK8477858.1"/>
    <property type="molecule type" value="Genomic_DNA"/>
</dbReference>
<protein>
    <submittedName>
        <fullName evidence="1">Uncharacterized protein</fullName>
    </submittedName>
</protein>
<accession>A0ABR1ZCU6</accession>
<reference evidence="1 2" key="1">
    <citation type="journal article" date="2024" name="G3 (Bethesda)">
        <title>Genome assembly of Hibiscus sabdariffa L. provides insights into metabolisms of medicinal natural products.</title>
        <authorList>
            <person name="Kim T."/>
        </authorList>
    </citation>
    <scope>NUCLEOTIDE SEQUENCE [LARGE SCALE GENOMIC DNA]</scope>
    <source>
        <strain evidence="1">TK-2024</strain>
        <tissue evidence="1">Old leaves</tissue>
    </source>
</reference>
<organism evidence="1 2">
    <name type="scientific">Hibiscus sabdariffa</name>
    <name type="common">roselle</name>
    <dbReference type="NCBI Taxonomy" id="183260"/>
    <lineage>
        <taxon>Eukaryota</taxon>
        <taxon>Viridiplantae</taxon>
        <taxon>Streptophyta</taxon>
        <taxon>Embryophyta</taxon>
        <taxon>Tracheophyta</taxon>
        <taxon>Spermatophyta</taxon>
        <taxon>Magnoliopsida</taxon>
        <taxon>eudicotyledons</taxon>
        <taxon>Gunneridae</taxon>
        <taxon>Pentapetalae</taxon>
        <taxon>rosids</taxon>
        <taxon>malvids</taxon>
        <taxon>Malvales</taxon>
        <taxon>Malvaceae</taxon>
        <taxon>Malvoideae</taxon>
        <taxon>Hibiscus</taxon>
    </lineage>
</organism>
<proteinExistence type="predicted"/>
<gene>
    <name evidence="1" type="ORF">V6N11_046200</name>
</gene>
<comment type="caution">
    <text evidence="1">The sequence shown here is derived from an EMBL/GenBank/DDBJ whole genome shotgun (WGS) entry which is preliminary data.</text>
</comment>
<sequence>MPILSLLQAWEDEEAKGWENGFASGDDLPGANGGHVLLHQLRHNVHQNHLSFFNTMGKTNTLEETVFIRGDDWLWWLVEETPPLEG</sequence>
<keyword evidence="2" id="KW-1185">Reference proteome</keyword>
<evidence type="ECO:0000313" key="2">
    <source>
        <dbReference type="Proteomes" id="UP001396334"/>
    </source>
</evidence>
<evidence type="ECO:0000313" key="1">
    <source>
        <dbReference type="EMBL" id="KAK8477858.1"/>
    </source>
</evidence>